<keyword evidence="3" id="KW-1185">Reference proteome</keyword>
<evidence type="ECO:0000313" key="3">
    <source>
        <dbReference type="Proteomes" id="UP000019478"/>
    </source>
</evidence>
<comment type="caution">
    <text evidence="2">The sequence shown here is derived from an EMBL/GenBank/DDBJ whole genome shotgun (WGS) entry which is preliminary data.</text>
</comment>
<organism evidence="2 3">
    <name type="scientific">Capronia epimyces CBS 606.96</name>
    <dbReference type="NCBI Taxonomy" id="1182542"/>
    <lineage>
        <taxon>Eukaryota</taxon>
        <taxon>Fungi</taxon>
        <taxon>Dikarya</taxon>
        <taxon>Ascomycota</taxon>
        <taxon>Pezizomycotina</taxon>
        <taxon>Eurotiomycetes</taxon>
        <taxon>Chaetothyriomycetidae</taxon>
        <taxon>Chaetothyriales</taxon>
        <taxon>Herpotrichiellaceae</taxon>
        <taxon>Capronia</taxon>
    </lineage>
</organism>
<accession>W9YWV6</accession>
<name>W9YWV6_9EURO</name>
<keyword evidence="1" id="KW-0732">Signal</keyword>
<feature type="signal peptide" evidence="1">
    <location>
        <begin position="1"/>
        <end position="31"/>
    </location>
</feature>
<gene>
    <name evidence="2" type="ORF">A1O3_03723</name>
</gene>
<feature type="chain" id="PRO_5004935116" evidence="1">
    <location>
        <begin position="32"/>
        <end position="364"/>
    </location>
</feature>
<evidence type="ECO:0000256" key="1">
    <source>
        <dbReference type="SAM" id="SignalP"/>
    </source>
</evidence>
<evidence type="ECO:0000313" key="2">
    <source>
        <dbReference type="EMBL" id="EXJ86769.1"/>
    </source>
</evidence>
<reference evidence="2 3" key="1">
    <citation type="submission" date="2013-03" db="EMBL/GenBank/DDBJ databases">
        <title>The Genome Sequence of Capronia epimyces CBS 606.96.</title>
        <authorList>
            <consortium name="The Broad Institute Genomics Platform"/>
            <person name="Cuomo C."/>
            <person name="de Hoog S."/>
            <person name="Gorbushina A."/>
            <person name="Walker B."/>
            <person name="Young S.K."/>
            <person name="Zeng Q."/>
            <person name="Gargeya S."/>
            <person name="Fitzgerald M."/>
            <person name="Haas B."/>
            <person name="Abouelleil A."/>
            <person name="Allen A.W."/>
            <person name="Alvarado L."/>
            <person name="Arachchi H.M."/>
            <person name="Berlin A.M."/>
            <person name="Chapman S.B."/>
            <person name="Gainer-Dewar J."/>
            <person name="Goldberg J."/>
            <person name="Griggs A."/>
            <person name="Gujja S."/>
            <person name="Hansen M."/>
            <person name="Howarth C."/>
            <person name="Imamovic A."/>
            <person name="Ireland A."/>
            <person name="Larimer J."/>
            <person name="McCowan C."/>
            <person name="Murphy C."/>
            <person name="Pearson M."/>
            <person name="Poon T.W."/>
            <person name="Priest M."/>
            <person name="Roberts A."/>
            <person name="Saif S."/>
            <person name="Shea T."/>
            <person name="Sisk P."/>
            <person name="Sykes S."/>
            <person name="Wortman J."/>
            <person name="Nusbaum C."/>
            <person name="Birren B."/>
        </authorList>
    </citation>
    <scope>NUCLEOTIDE SEQUENCE [LARGE SCALE GENOMIC DNA]</scope>
    <source>
        <strain evidence="2 3">CBS 606.96</strain>
    </source>
</reference>
<dbReference type="HOGENOM" id="CLU_059034_0_0_1"/>
<dbReference type="EMBL" id="AMGY01000003">
    <property type="protein sequence ID" value="EXJ86769.1"/>
    <property type="molecule type" value="Genomic_DNA"/>
</dbReference>
<dbReference type="RefSeq" id="XP_007732048.1">
    <property type="nucleotide sequence ID" value="XM_007733858.1"/>
</dbReference>
<dbReference type="eggNOG" id="ENOG502T1WF">
    <property type="taxonomic scope" value="Eukaryota"/>
</dbReference>
<dbReference type="OrthoDB" id="1896086at2759"/>
<protein>
    <submittedName>
        <fullName evidence="2">Uncharacterized protein</fullName>
    </submittedName>
</protein>
<dbReference type="GeneID" id="19167848"/>
<dbReference type="Proteomes" id="UP000019478">
    <property type="component" value="Unassembled WGS sequence"/>
</dbReference>
<dbReference type="AlphaFoldDB" id="W9YWV6"/>
<proteinExistence type="predicted"/>
<sequence length="364" mass="39575">MGFQAIAMGSISLQTILFFLIILAVLQPVLSTPASAGVDICTWSDGVPILYHQYGSDACPPKFQLKPNSGDCEDNVLPLGILDSYWSCASFCQMRTTFIYGQEQPYVRVPMCRGGVTCTLSESVHQGYSWKAKMNGNFKYGPLTIGITGGYSEKAGVSQSYKFSKHLDEGQCGYWTFIPFIRSSCGTYTEGWKDVYQMPCETLTSTGNACVDQLVGVDSNDGIHDWRTVRGTVVFVFVDCTNLAPLPDEKQDPAYSQPGVKLPRDVNNKLAQAYQSLWQQSSKAPLVAQSDAAVCNTDQQHQANATNCLDAMMDVLDRGAEFVSTTGDESISTIGAGVTVGVSRILSRCVCLSNLLDACVINLQ</sequence>